<dbReference type="Proteomes" id="UP001517247">
    <property type="component" value="Unassembled WGS sequence"/>
</dbReference>
<protein>
    <recommendedName>
        <fullName evidence="3">Alpha/beta hydrolase</fullName>
    </recommendedName>
</protein>
<reference evidence="1 2" key="1">
    <citation type="submission" date="2024-12" db="EMBL/GenBank/DDBJ databases">
        <authorList>
            <person name="Hu S."/>
        </authorList>
    </citation>
    <scope>NUCLEOTIDE SEQUENCE [LARGE SCALE GENOMIC DNA]</scope>
    <source>
        <strain evidence="1 2">THG-T11</strain>
    </source>
</reference>
<evidence type="ECO:0008006" key="3">
    <source>
        <dbReference type="Google" id="ProtNLM"/>
    </source>
</evidence>
<gene>
    <name evidence="1" type="ORF">E6A44_018960</name>
</gene>
<dbReference type="InterPro" id="IPR029058">
    <property type="entry name" value="AB_hydrolase_fold"/>
</dbReference>
<proteinExistence type="predicted"/>
<keyword evidence="2" id="KW-1185">Reference proteome</keyword>
<sequence length="248" mass="26521">MKKLLIIPICILIVALSCKKDKSTDQEEEIVKGDIKQVTETVNGITYKLFTSNSSTTFKGILVVGSGNDENNPSEGAINGATETALCEKAAANGYAAAIVRYQKPPAGADWNSRAKLLGEDFNRAIVGISGKYGIDKSKSVVGGFSYTSFMLFTDISMNATLSYTKGVLGACGASGQWNAQNFKVPIFAINCSGNFEGNYNGKALYDQIPANSPIKAKSEGVTDNSCNTHCGGSWTDKMYAKMVTWLQ</sequence>
<accession>A0ABW9JAU1</accession>
<dbReference type="Gene3D" id="3.40.50.1820">
    <property type="entry name" value="alpha/beta hydrolase"/>
    <property type="match status" value="1"/>
</dbReference>
<organism evidence="1 2">
    <name type="scientific">Pedobacter ureilyticus</name>
    <dbReference type="NCBI Taxonomy" id="1393051"/>
    <lineage>
        <taxon>Bacteria</taxon>
        <taxon>Pseudomonadati</taxon>
        <taxon>Bacteroidota</taxon>
        <taxon>Sphingobacteriia</taxon>
        <taxon>Sphingobacteriales</taxon>
        <taxon>Sphingobacteriaceae</taxon>
        <taxon>Pedobacter</taxon>
    </lineage>
</organism>
<dbReference type="EMBL" id="SSHJ02000010">
    <property type="protein sequence ID" value="MFN0257672.1"/>
    <property type="molecule type" value="Genomic_DNA"/>
</dbReference>
<evidence type="ECO:0000313" key="1">
    <source>
        <dbReference type="EMBL" id="MFN0257672.1"/>
    </source>
</evidence>
<dbReference type="PROSITE" id="PS51257">
    <property type="entry name" value="PROKAR_LIPOPROTEIN"/>
    <property type="match status" value="1"/>
</dbReference>
<dbReference type="RefSeq" id="WP_138724756.1">
    <property type="nucleotide sequence ID" value="NZ_SSHJ02000010.1"/>
</dbReference>
<comment type="caution">
    <text evidence="1">The sequence shown here is derived from an EMBL/GenBank/DDBJ whole genome shotgun (WGS) entry which is preliminary data.</text>
</comment>
<evidence type="ECO:0000313" key="2">
    <source>
        <dbReference type="Proteomes" id="UP001517247"/>
    </source>
</evidence>
<name>A0ABW9JAU1_9SPHI</name>